<gene>
    <name evidence="2" type="ORF">SAMN05216218_106129</name>
</gene>
<reference evidence="3" key="1">
    <citation type="submission" date="2016-10" db="EMBL/GenBank/DDBJ databases">
        <authorList>
            <person name="Varghese N."/>
            <person name="Submissions S."/>
        </authorList>
    </citation>
    <scope>NUCLEOTIDE SEQUENCE [LARGE SCALE GENOMIC DNA]</scope>
    <source>
        <strain evidence="3">IBRC-M 10760</strain>
    </source>
</reference>
<feature type="transmembrane region" description="Helical" evidence="1">
    <location>
        <begin position="12"/>
        <end position="35"/>
    </location>
</feature>
<dbReference type="Proteomes" id="UP000199076">
    <property type="component" value="Unassembled WGS sequence"/>
</dbReference>
<dbReference type="OrthoDB" id="11469at2157"/>
<accession>A0A1G7L234</accession>
<evidence type="ECO:0000313" key="2">
    <source>
        <dbReference type="EMBL" id="SDF43513.1"/>
    </source>
</evidence>
<proteinExistence type="predicted"/>
<keyword evidence="1" id="KW-1133">Transmembrane helix</keyword>
<dbReference type="AlphaFoldDB" id="A0A1G7L234"/>
<name>A0A1G7L234_9EURY</name>
<protein>
    <submittedName>
        <fullName evidence="2">Uncharacterized protein</fullName>
    </submittedName>
</protein>
<keyword evidence="3" id="KW-1185">Reference proteome</keyword>
<evidence type="ECO:0000256" key="1">
    <source>
        <dbReference type="SAM" id="Phobius"/>
    </source>
</evidence>
<keyword evidence="1" id="KW-0812">Transmembrane</keyword>
<dbReference type="EMBL" id="FNBK01000006">
    <property type="protein sequence ID" value="SDF43513.1"/>
    <property type="molecule type" value="Genomic_DNA"/>
</dbReference>
<feature type="transmembrane region" description="Helical" evidence="1">
    <location>
        <begin position="47"/>
        <end position="66"/>
    </location>
</feature>
<keyword evidence="1" id="KW-0472">Membrane</keyword>
<sequence length="83" mass="8918">MSSLLDRIREYFGPLNAALLAIGSISLVVAGVSIVNVMLMSTSERNVDFLVLAFCFGVGTSLRSGLYPAWKTANRRPVEALNG</sequence>
<dbReference type="RefSeq" id="WP_092691095.1">
    <property type="nucleotide sequence ID" value="NZ_FNBK01000006.1"/>
</dbReference>
<dbReference type="STRING" id="660518.SAMN05216218_106129"/>
<organism evidence="2 3">
    <name type="scientific">Halorientalis regularis</name>
    <dbReference type="NCBI Taxonomy" id="660518"/>
    <lineage>
        <taxon>Archaea</taxon>
        <taxon>Methanobacteriati</taxon>
        <taxon>Methanobacteriota</taxon>
        <taxon>Stenosarchaea group</taxon>
        <taxon>Halobacteria</taxon>
        <taxon>Halobacteriales</taxon>
        <taxon>Haloarculaceae</taxon>
        <taxon>Halorientalis</taxon>
    </lineage>
</organism>
<evidence type="ECO:0000313" key="3">
    <source>
        <dbReference type="Proteomes" id="UP000199076"/>
    </source>
</evidence>